<comment type="caution">
    <text evidence="10">The sequence shown here is derived from an EMBL/GenBank/DDBJ whole genome shotgun (WGS) entry which is preliminary data.</text>
</comment>
<feature type="region of interest" description="Disordered" evidence="7">
    <location>
        <begin position="241"/>
        <end position="263"/>
    </location>
</feature>
<dbReference type="InterPro" id="IPR001005">
    <property type="entry name" value="SANT/Myb"/>
</dbReference>
<evidence type="ECO:0000256" key="6">
    <source>
        <dbReference type="ARBA" id="ARBA00023242"/>
    </source>
</evidence>
<feature type="domain" description="Myb-like" evidence="8">
    <location>
        <begin position="163"/>
        <end position="213"/>
    </location>
</feature>
<feature type="region of interest" description="Disordered" evidence="7">
    <location>
        <begin position="678"/>
        <end position="734"/>
    </location>
</feature>
<evidence type="ECO:0000256" key="1">
    <source>
        <dbReference type="ARBA" id="ARBA00004123"/>
    </source>
</evidence>
<accession>A0AAV0JIA0</accession>
<reference evidence="10" key="1">
    <citation type="submission" date="2022-08" db="EMBL/GenBank/DDBJ databases">
        <authorList>
            <person name="Gutierrez-Valencia J."/>
        </authorList>
    </citation>
    <scope>NUCLEOTIDE SEQUENCE</scope>
</reference>
<evidence type="ECO:0000313" key="10">
    <source>
        <dbReference type="EMBL" id="CAI0408509.1"/>
    </source>
</evidence>
<dbReference type="InterPro" id="IPR009057">
    <property type="entry name" value="Homeodomain-like_sf"/>
</dbReference>
<dbReference type="SMART" id="SM00717">
    <property type="entry name" value="SANT"/>
    <property type="match status" value="3"/>
</dbReference>
<feature type="domain" description="HTH myb-type" evidence="9">
    <location>
        <begin position="59"/>
        <end position="110"/>
    </location>
</feature>
<sequence length="988" mass="108323">MRIAATASPAPLQLLRPLNKFSPVSETMGSEKSVSAPSDGVNDSVQKIRPLHGRTSGPTRRSTKGQWTAEEDEILCQAVQRFKGKNWKKIAECFKDRTDVQCLHRWQKVLNPELVKGPWSKEEDETIVELVNKYGPKKWSTIAQHLPGRIGKQCRERWHNHLNPSINRQAWTQDEELALVRAHQVYGNRWAELSKFLPGRTDNAIKNHWNSSVKKKLDSYLASGLLEQFQGLPLVMHQNQATPSSSLRLQNSGDDNDSSRKCGTEAEEISECSQESTIMVCSQSASDLGNNSVIGTREEFQLTQDSGMVNETHPYTAAHCPQEYYTSLGNVQFSIPDVPCEADGSSSGFLQQNYAHLAAVNNPASSEYQFNLEDLSNMPHSLEFGQGGFSGVPTHCSIGAHETQEMGFTAPIPLEDMATCSSTPEQQILIPDDECCKILFSEVTTSGNVAPQNHHIEDSSNMVDLGGSSINQRPDNVLIPTHDEDLIASVMNFCDGGGGGNMMQAEPYLEEASNLAMTNDGRLDQHQGGDTGSLCYEPPRFPSLDLPFLSCDLVQPDSDLQQEYSPLGIRQFMLSSASCISPFRLWDSPTRNTSTTSPDAVLKSAAKTFMGTPSILKKRTRDLLSPLSEKRDEKKLEIDMTSSLAREFQRLDVVVYEEMKSGNRPYLMSPLSKVNQMSCSEDKENVDPVLQSDEGEGKGRDSSTTSEDAVKVKKEIDGGYTKTKDQDPGVNNPQLHSEILVGEESLSDLLLFSPDARTPRNFHRKILATLSEKVVTAGSSSPTVNKKNEGQSTVAVSATKPLASLLAPAQKTVATATNTTGNDLFGGTPFKRSIESPSAWKSPWFFNSFLPGPRVDTEISVEDMEYYLSPGDRSYDAITLLKQLSEHTAAACADALEVLGDETPETISKGRQRQTNLVTGQENKDGECDINGSHLANISQKEGRVLDFSECGTPEKGRENGKCSSSTTVAVSSLSSPSASSHLLKGFR</sequence>
<evidence type="ECO:0000256" key="2">
    <source>
        <dbReference type="ARBA" id="ARBA00022737"/>
    </source>
</evidence>
<keyword evidence="5" id="KW-0804">Transcription</keyword>
<feature type="compositionally biased region" description="Basic and acidic residues" evidence="7">
    <location>
        <begin position="708"/>
        <end position="727"/>
    </location>
</feature>
<feature type="compositionally biased region" description="Polar residues" evidence="7">
    <location>
        <begin position="56"/>
        <end position="66"/>
    </location>
</feature>
<dbReference type="FunFam" id="1.10.10.60:FF:000324">
    <property type="entry name" value="Transcription factor MYB3R-2"/>
    <property type="match status" value="1"/>
</dbReference>
<dbReference type="Gene3D" id="1.10.10.60">
    <property type="entry name" value="Homeodomain-like"/>
    <property type="match status" value="3"/>
</dbReference>
<keyword evidence="2" id="KW-0677">Repeat</keyword>
<dbReference type="CDD" id="cd00167">
    <property type="entry name" value="SANT"/>
    <property type="match status" value="3"/>
</dbReference>
<comment type="subcellular location">
    <subcellularLocation>
        <location evidence="1">Nucleus</location>
    </subcellularLocation>
</comment>
<evidence type="ECO:0000256" key="3">
    <source>
        <dbReference type="ARBA" id="ARBA00023015"/>
    </source>
</evidence>
<evidence type="ECO:0000256" key="5">
    <source>
        <dbReference type="ARBA" id="ARBA00023163"/>
    </source>
</evidence>
<keyword evidence="4" id="KW-0238">DNA-binding</keyword>
<dbReference type="PANTHER" id="PTHR45614">
    <property type="entry name" value="MYB PROTEIN-RELATED"/>
    <property type="match status" value="1"/>
</dbReference>
<dbReference type="InterPro" id="IPR017930">
    <property type="entry name" value="Myb_dom"/>
</dbReference>
<dbReference type="AlphaFoldDB" id="A0AAV0JIA0"/>
<evidence type="ECO:0000259" key="8">
    <source>
        <dbReference type="PROSITE" id="PS50090"/>
    </source>
</evidence>
<evidence type="ECO:0000313" key="11">
    <source>
        <dbReference type="Proteomes" id="UP001154282"/>
    </source>
</evidence>
<feature type="compositionally biased region" description="Polar residues" evidence="7">
    <location>
        <begin position="25"/>
        <end position="45"/>
    </location>
</feature>
<protein>
    <submittedName>
        <fullName evidence="10">Uncharacterized protein</fullName>
    </submittedName>
</protein>
<dbReference type="FunFam" id="1.10.10.60:FF:000010">
    <property type="entry name" value="Transcriptional activator Myb isoform A"/>
    <property type="match status" value="1"/>
</dbReference>
<dbReference type="SUPFAM" id="SSF46689">
    <property type="entry name" value="Homeodomain-like"/>
    <property type="match status" value="2"/>
</dbReference>
<organism evidence="10 11">
    <name type="scientific">Linum tenue</name>
    <dbReference type="NCBI Taxonomy" id="586396"/>
    <lineage>
        <taxon>Eukaryota</taxon>
        <taxon>Viridiplantae</taxon>
        <taxon>Streptophyta</taxon>
        <taxon>Embryophyta</taxon>
        <taxon>Tracheophyta</taxon>
        <taxon>Spermatophyta</taxon>
        <taxon>Magnoliopsida</taxon>
        <taxon>eudicotyledons</taxon>
        <taxon>Gunneridae</taxon>
        <taxon>Pentapetalae</taxon>
        <taxon>rosids</taxon>
        <taxon>fabids</taxon>
        <taxon>Malpighiales</taxon>
        <taxon>Linaceae</taxon>
        <taxon>Linum</taxon>
    </lineage>
</organism>
<dbReference type="Proteomes" id="UP001154282">
    <property type="component" value="Unassembled WGS sequence"/>
</dbReference>
<keyword evidence="6" id="KW-0539">Nucleus</keyword>
<name>A0AAV0JIA0_9ROSI</name>
<feature type="compositionally biased region" description="Polar residues" evidence="7">
    <location>
        <begin position="241"/>
        <end position="253"/>
    </location>
</feature>
<dbReference type="EMBL" id="CAMGYJ010000005">
    <property type="protein sequence ID" value="CAI0408509.1"/>
    <property type="molecule type" value="Genomic_DNA"/>
</dbReference>
<proteinExistence type="predicted"/>
<evidence type="ECO:0000259" key="9">
    <source>
        <dbReference type="PROSITE" id="PS51294"/>
    </source>
</evidence>
<dbReference type="GO" id="GO:0000978">
    <property type="term" value="F:RNA polymerase II cis-regulatory region sequence-specific DNA binding"/>
    <property type="evidence" value="ECO:0007669"/>
    <property type="project" value="TreeGrafter"/>
</dbReference>
<keyword evidence="3" id="KW-0805">Transcription regulation</keyword>
<dbReference type="PANTHER" id="PTHR45614:SF266">
    <property type="entry name" value="TRANSCRIPTION FACTOR MYB3R-4"/>
    <property type="match status" value="1"/>
</dbReference>
<feature type="domain" description="Myb-like" evidence="8">
    <location>
        <begin position="111"/>
        <end position="162"/>
    </location>
</feature>
<keyword evidence="11" id="KW-1185">Reference proteome</keyword>
<feature type="domain" description="HTH myb-type" evidence="9">
    <location>
        <begin position="167"/>
        <end position="217"/>
    </location>
</feature>
<dbReference type="GO" id="GO:0005634">
    <property type="term" value="C:nucleus"/>
    <property type="evidence" value="ECO:0007669"/>
    <property type="project" value="UniProtKB-SubCell"/>
</dbReference>
<feature type="compositionally biased region" description="Low complexity" evidence="7">
    <location>
        <begin position="964"/>
        <end position="981"/>
    </location>
</feature>
<gene>
    <name evidence="10" type="ORF">LITE_LOCUS13991</name>
</gene>
<feature type="compositionally biased region" description="Basic and acidic residues" evidence="7">
    <location>
        <begin position="952"/>
        <end position="961"/>
    </location>
</feature>
<dbReference type="PROSITE" id="PS51294">
    <property type="entry name" value="HTH_MYB"/>
    <property type="match status" value="3"/>
</dbReference>
<dbReference type="Pfam" id="PF00249">
    <property type="entry name" value="Myb_DNA-binding"/>
    <property type="match status" value="3"/>
</dbReference>
<feature type="domain" description="HTH myb-type" evidence="9">
    <location>
        <begin position="111"/>
        <end position="166"/>
    </location>
</feature>
<dbReference type="GO" id="GO:0000981">
    <property type="term" value="F:DNA-binding transcription factor activity, RNA polymerase II-specific"/>
    <property type="evidence" value="ECO:0007669"/>
    <property type="project" value="TreeGrafter"/>
</dbReference>
<dbReference type="InterPro" id="IPR050560">
    <property type="entry name" value="MYB_TF"/>
</dbReference>
<feature type="domain" description="Myb-like" evidence="8">
    <location>
        <begin position="59"/>
        <end position="110"/>
    </location>
</feature>
<feature type="region of interest" description="Disordered" evidence="7">
    <location>
        <begin position="25"/>
        <end position="67"/>
    </location>
</feature>
<dbReference type="PROSITE" id="PS50090">
    <property type="entry name" value="MYB_LIKE"/>
    <property type="match status" value="3"/>
</dbReference>
<dbReference type="FunFam" id="1.10.10.60:FF:000016">
    <property type="entry name" value="Transcriptional activator Myb isoform A"/>
    <property type="match status" value="1"/>
</dbReference>
<feature type="region of interest" description="Disordered" evidence="7">
    <location>
        <begin position="952"/>
        <end position="988"/>
    </location>
</feature>
<evidence type="ECO:0000256" key="7">
    <source>
        <dbReference type="SAM" id="MobiDB-lite"/>
    </source>
</evidence>
<evidence type="ECO:0000256" key="4">
    <source>
        <dbReference type="ARBA" id="ARBA00023125"/>
    </source>
</evidence>